<organism evidence="4 5">
    <name type="scientific">Lacticaseibacillus baoqingensis</name>
    <dbReference type="NCBI Taxonomy" id="2486013"/>
    <lineage>
        <taxon>Bacteria</taxon>
        <taxon>Bacillati</taxon>
        <taxon>Bacillota</taxon>
        <taxon>Bacilli</taxon>
        <taxon>Lactobacillales</taxon>
        <taxon>Lactobacillaceae</taxon>
        <taxon>Lacticaseibacillus</taxon>
    </lineage>
</organism>
<comment type="caution">
    <text evidence="4">The sequence shown here is derived from an EMBL/GenBank/DDBJ whole genome shotgun (WGS) entry which is preliminary data.</text>
</comment>
<dbReference type="InterPro" id="IPR051796">
    <property type="entry name" value="ISF_SsuE-like"/>
</dbReference>
<sequence length="166" mass="18355">MSWGFINGSPNALGHTDALAQFLLAGQACTTLPLVNYHIAQLGQHRDQPDDFIRLAQTISTCDALLIGTPVYWSDMTGLLKTFLDRCTLIAKQVAFRHVPTYVLVNGTQRPAQTAPGIAPAIAQLADFLQWDYRDTIVVDTSLVRPPAFAQVLTPWQQQLQEAQHD</sequence>
<keyword evidence="5" id="KW-1185">Reference proteome</keyword>
<keyword evidence="2" id="KW-0288">FMN</keyword>
<evidence type="ECO:0000313" key="4">
    <source>
        <dbReference type="EMBL" id="MFD1483801.1"/>
    </source>
</evidence>
<dbReference type="Gene3D" id="3.40.50.360">
    <property type="match status" value="1"/>
</dbReference>
<dbReference type="Proteomes" id="UP001597252">
    <property type="component" value="Unassembled WGS sequence"/>
</dbReference>
<dbReference type="PANTHER" id="PTHR43278:SF4">
    <property type="entry name" value="NAD(P)H-DEPENDENT FMN-CONTAINING OXIDOREDUCTASE YWQN-RELATED"/>
    <property type="match status" value="1"/>
</dbReference>
<name>A0ABW4E5P1_9LACO</name>
<dbReference type="InterPro" id="IPR005025">
    <property type="entry name" value="FMN_Rdtase-like_dom"/>
</dbReference>
<dbReference type="InterPro" id="IPR029039">
    <property type="entry name" value="Flavoprotein-like_sf"/>
</dbReference>
<evidence type="ECO:0000256" key="1">
    <source>
        <dbReference type="ARBA" id="ARBA00022630"/>
    </source>
</evidence>
<gene>
    <name evidence="4" type="ORF">ACFQ5J_00880</name>
</gene>
<dbReference type="Pfam" id="PF03358">
    <property type="entry name" value="FMN_red"/>
    <property type="match status" value="1"/>
</dbReference>
<accession>A0ABW4E5P1</accession>
<evidence type="ECO:0000256" key="2">
    <source>
        <dbReference type="ARBA" id="ARBA00022643"/>
    </source>
</evidence>
<dbReference type="RefSeq" id="WP_125748641.1">
    <property type="nucleotide sequence ID" value="NZ_JBHTON010000003.1"/>
</dbReference>
<feature type="domain" description="NADPH-dependent FMN reductase-like" evidence="3">
    <location>
        <begin position="1"/>
        <end position="110"/>
    </location>
</feature>
<reference evidence="5" key="1">
    <citation type="journal article" date="2019" name="Int. J. Syst. Evol. Microbiol.">
        <title>The Global Catalogue of Microorganisms (GCM) 10K type strain sequencing project: providing services to taxonomists for standard genome sequencing and annotation.</title>
        <authorList>
            <consortium name="The Broad Institute Genomics Platform"/>
            <consortium name="The Broad Institute Genome Sequencing Center for Infectious Disease"/>
            <person name="Wu L."/>
            <person name="Ma J."/>
        </authorList>
    </citation>
    <scope>NUCLEOTIDE SEQUENCE [LARGE SCALE GENOMIC DNA]</scope>
    <source>
        <strain evidence="5">CCM 8903</strain>
    </source>
</reference>
<evidence type="ECO:0000259" key="3">
    <source>
        <dbReference type="Pfam" id="PF03358"/>
    </source>
</evidence>
<protein>
    <submittedName>
        <fullName evidence="4">Flavodoxin family protein</fullName>
    </submittedName>
</protein>
<proteinExistence type="predicted"/>
<evidence type="ECO:0000313" key="5">
    <source>
        <dbReference type="Proteomes" id="UP001597252"/>
    </source>
</evidence>
<keyword evidence="1" id="KW-0285">Flavoprotein</keyword>
<dbReference type="PANTHER" id="PTHR43278">
    <property type="entry name" value="NAD(P)H-DEPENDENT FMN-CONTAINING OXIDOREDUCTASE YWQN-RELATED"/>
    <property type="match status" value="1"/>
</dbReference>
<dbReference type="SUPFAM" id="SSF52218">
    <property type="entry name" value="Flavoproteins"/>
    <property type="match status" value="1"/>
</dbReference>
<dbReference type="EMBL" id="JBHTON010000003">
    <property type="protein sequence ID" value="MFD1483801.1"/>
    <property type="molecule type" value="Genomic_DNA"/>
</dbReference>